<dbReference type="Pfam" id="PF00307">
    <property type="entry name" value="CH"/>
    <property type="match status" value="1"/>
</dbReference>
<feature type="region of interest" description="Disordered" evidence="1">
    <location>
        <begin position="1"/>
        <end position="67"/>
    </location>
</feature>
<dbReference type="AlphaFoldDB" id="A0A7S2WFF3"/>
<feature type="region of interest" description="Disordered" evidence="1">
    <location>
        <begin position="254"/>
        <end position="275"/>
    </location>
</feature>
<feature type="region of interest" description="Disordered" evidence="1">
    <location>
        <begin position="344"/>
        <end position="411"/>
    </location>
</feature>
<evidence type="ECO:0000256" key="1">
    <source>
        <dbReference type="SAM" id="MobiDB-lite"/>
    </source>
</evidence>
<accession>A0A7S2WFF3</accession>
<dbReference type="EMBL" id="HBHK01014036">
    <property type="protein sequence ID" value="CAD9685468.1"/>
    <property type="molecule type" value="Transcribed_RNA"/>
</dbReference>
<feature type="region of interest" description="Disordered" evidence="1">
    <location>
        <begin position="426"/>
        <end position="457"/>
    </location>
</feature>
<feature type="domain" description="Calponin-homology (CH)" evidence="2">
    <location>
        <begin position="711"/>
        <end position="790"/>
    </location>
</feature>
<gene>
    <name evidence="3" type="ORF">QSP1433_LOCUS8814</name>
</gene>
<evidence type="ECO:0000313" key="3">
    <source>
        <dbReference type="EMBL" id="CAD9685468.1"/>
    </source>
</evidence>
<feature type="region of interest" description="Disordered" evidence="1">
    <location>
        <begin position="79"/>
        <end position="228"/>
    </location>
</feature>
<sequence>MAPPTGIPPPPPPPPPSSPPAWAYRRKTHLTENSKERIGIPPGLNLENVPPPPGMTNESVSDDSHKSFDLASLKAHLRPSRLSSAVRRHNHTKKEEEEEVPCIPEPPPSPDFAPTRLFIFPPSEDGMDDVHLPPPESPPPVIQSNSSVFMPQPPTEPPVNSHPRNNPHPPPAGAPAPRCSPPPPTSAPPPNAFVRFKPPRRPISLDKIPPPPGEPDTTTTTKDEEDTESLEALEKLKHHMDEAAVLMEVLERRRASTADKGGKQTVPYKEMMESLEQRRRATVECENIVEEAKDKKGEPTVVQVREMSRSVPCSESSAARLEIDRMRSKTVGVKTNANVGLERNRLIARDVDPTASEVGQDADDEGQGENEEEQPKEVPIPPRDFARYKSKSVVAREPKPSSGVTSRRMTEISRLEYPSVIREPVELPVNENCPSSQRDDPVLRKNDSVVDDDVRPPSYPPPALEAAKAHVSPPLDKPYHTLFAYEYPDNLAEYSPTKPRTSSVNEPKKTIPMPTPPTHTSKPQALGPPRHYQEKHENESLRIKPAGGKVYTEEEATHVIAAILKKEWMKSRVSGKRTLVTRRIHDVVVLFDTNQEGSIARDRIGPLVMESLGFTLDTEDVETIIAALSSNSSECEKVNYNILLKAADEVSLQLRKQKVTGATPFPLVALQNSPRACRRRNAAQGNAHARLQQYERWIASLNIIPGEINLEGFRNGTIFCNLIEFLLAPKNVKLQGVNWKTKGLPKQPCIANIETALSTIWKQNGVKTRNMPTAAEIYNGDAAAIVKLLKETVSSIMFDGNLTTSLRLRPLFQWYQTVLAGTGLEIPQSVLNPPYCPLRETFQDGERLLCVLKKFFPNESCSQTDSIGVAFEIMERHGIPRGGFTARGFREARADDIDMLLLLLLGVFTELQDRPSPTSNTDLDRDPLLATHLEVYRDSIQYDVIHDPIYDPSDM</sequence>
<dbReference type="InterPro" id="IPR001715">
    <property type="entry name" value="CH_dom"/>
</dbReference>
<dbReference type="CDD" id="cd00014">
    <property type="entry name" value="CH_SF"/>
    <property type="match status" value="1"/>
</dbReference>
<feature type="region of interest" description="Disordered" evidence="1">
    <location>
        <begin position="494"/>
        <end position="539"/>
    </location>
</feature>
<feature type="compositionally biased region" description="Pro residues" evidence="1">
    <location>
        <begin position="1"/>
        <end position="19"/>
    </location>
</feature>
<protein>
    <recommendedName>
        <fullName evidence="2">Calponin-homology (CH) domain-containing protein</fullName>
    </recommendedName>
</protein>
<proteinExistence type="predicted"/>
<dbReference type="SUPFAM" id="SSF47576">
    <property type="entry name" value="Calponin-homology domain, CH-domain"/>
    <property type="match status" value="1"/>
</dbReference>
<feature type="compositionally biased region" description="Pro residues" evidence="1">
    <location>
        <begin position="132"/>
        <end position="141"/>
    </location>
</feature>
<reference evidence="3" key="1">
    <citation type="submission" date="2021-01" db="EMBL/GenBank/DDBJ databases">
        <authorList>
            <person name="Corre E."/>
            <person name="Pelletier E."/>
            <person name="Niang G."/>
            <person name="Scheremetjew M."/>
            <person name="Finn R."/>
            <person name="Kale V."/>
            <person name="Holt S."/>
            <person name="Cochrane G."/>
            <person name="Meng A."/>
            <person name="Brown T."/>
            <person name="Cohen L."/>
        </authorList>
    </citation>
    <scope>NUCLEOTIDE SEQUENCE</scope>
    <source>
        <strain evidence="3">NY070348D</strain>
    </source>
</reference>
<organism evidence="3">
    <name type="scientific">Mucochytrium quahogii</name>
    <dbReference type="NCBI Taxonomy" id="96639"/>
    <lineage>
        <taxon>Eukaryota</taxon>
        <taxon>Sar</taxon>
        <taxon>Stramenopiles</taxon>
        <taxon>Bigyra</taxon>
        <taxon>Labyrinthulomycetes</taxon>
        <taxon>Thraustochytrida</taxon>
        <taxon>Thraustochytriidae</taxon>
        <taxon>Mucochytrium</taxon>
    </lineage>
</organism>
<evidence type="ECO:0000259" key="2">
    <source>
        <dbReference type="Pfam" id="PF00307"/>
    </source>
</evidence>
<feature type="region of interest" description="Disordered" evidence="1">
    <location>
        <begin position="291"/>
        <end position="317"/>
    </location>
</feature>
<name>A0A7S2WFF3_9STRA</name>
<feature type="compositionally biased region" description="Basic and acidic residues" evidence="1">
    <location>
        <begin position="29"/>
        <end position="38"/>
    </location>
</feature>
<feature type="compositionally biased region" description="Basic and acidic residues" evidence="1">
    <location>
        <begin position="437"/>
        <end position="455"/>
    </location>
</feature>
<feature type="compositionally biased region" description="Pro residues" evidence="1">
    <location>
        <begin position="166"/>
        <end position="191"/>
    </location>
</feature>
<dbReference type="InterPro" id="IPR036872">
    <property type="entry name" value="CH_dom_sf"/>
</dbReference>
<feature type="compositionally biased region" description="Acidic residues" evidence="1">
    <location>
        <begin position="360"/>
        <end position="374"/>
    </location>
</feature>